<evidence type="ECO:0000256" key="3">
    <source>
        <dbReference type="ARBA" id="ARBA00023015"/>
    </source>
</evidence>
<feature type="domain" description="HTH gntR-type" evidence="6">
    <location>
        <begin position="20"/>
        <end position="88"/>
    </location>
</feature>
<dbReference type="PROSITE" id="PS50949">
    <property type="entry name" value="HTH_GNTR"/>
    <property type="match status" value="1"/>
</dbReference>
<dbReference type="Proteomes" id="UP000067711">
    <property type="component" value="Chromosome 2"/>
</dbReference>
<dbReference type="GO" id="GO:0030170">
    <property type="term" value="F:pyridoxal phosphate binding"/>
    <property type="evidence" value="ECO:0007669"/>
    <property type="project" value="InterPro"/>
</dbReference>
<gene>
    <name evidence="7" type="ORF">WS71_08570</name>
</gene>
<dbReference type="CDD" id="cd00609">
    <property type="entry name" value="AAT_like"/>
    <property type="match status" value="1"/>
</dbReference>
<dbReference type="InterPro" id="IPR015421">
    <property type="entry name" value="PyrdxlP-dep_Trfase_major"/>
</dbReference>
<keyword evidence="5" id="KW-0804">Transcription</keyword>
<dbReference type="Pfam" id="PF00155">
    <property type="entry name" value="Aminotran_1_2"/>
    <property type="match status" value="1"/>
</dbReference>
<dbReference type="SUPFAM" id="SSF53383">
    <property type="entry name" value="PLP-dependent transferases"/>
    <property type="match status" value="1"/>
</dbReference>
<dbReference type="SUPFAM" id="SSF46785">
    <property type="entry name" value="Winged helix' DNA-binding domain"/>
    <property type="match status" value="1"/>
</dbReference>
<dbReference type="Gene3D" id="3.40.640.10">
    <property type="entry name" value="Type I PLP-dependent aspartate aminotransferase-like (Major domain)"/>
    <property type="match status" value="1"/>
</dbReference>
<dbReference type="InterPro" id="IPR004839">
    <property type="entry name" value="Aminotransferase_I/II_large"/>
</dbReference>
<dbReference type="InterPro" id="IPR051446">
    <property type="entry name" value="HTH_trans_reg/aminotransferase"/>
</dbReference>
<dbReference type="PANTHER" id="PTHR46577">
    <property type="entry name" value="HTH-TYPE TRANSCRIPTIONAL REGULATORY PROTEIN GABR"/>
    <property type="match status" value="1"/>
</dbReference>
<dbReference type="InterPro" id="IPR036388">
    <property type="entry name" value="WH-like_DNA-bd_sf"/>
</dbReference>
<dbReference type="GO" id="GO:0003677">
    <property type="term" value="F:DNA binding"/>
    <property type="evidence" value="ECO:0007669"/>
    <property type="project" value="UniProtKB-KW"/>
</dbReference>
<dbReference type="PANTHER" id="PTHR46577:SF1">
    <property type="entry name" value="HTH-TYPE TRANSCRIPTIONAL REGULATORY PROTEIN GABR"/>
    <property type="match status" value="1"/>
</dbReference>
<dbReference type="Pfam" id="PF00392">
    <property type="entry name" value="GntR"/>
    <property type="match status" value="1"/>
</dbReference>
<dbReference type="CDD" id="cd07377">
    <property type="entry name" value="WHTH_GntR"/>
    <property type="match status" value="1"/>
</dbReference>
<keyword evidence="3" id="KW-0805">Transcription regulation</keyword>
<dbReference type="InterPro" id="IPR015424">
    <property type="entry name" value="PyrdxlP-dep_Trfase"/>
</dbReference>
<evidence type="ECO:0000256" key="5">
    <source>
        <dbReference type="ARBA" id="ARBA00023163"/>
    </source>
</evidence>
<organism evidence="7 8">
    <name type="scientific">Burkholderia mayonis</name>
    <dbReference type="NCBI Taxonomy" id="1385591"/>
    <lineage>
        <taxon>Bacteria</taxon>
        <taxon>Pseudomonadati</taxon>
        <taxon>Pseudomonadota</taxon>
        <taxon>Betaproteobacteria</taxon>
        <taxon>Burkholderiales</taxon>
        <taxon>Burkholderiaceae</taxon>
        <taxon>Burkholderia</taxon>
        <taxon>pseudomallei group</taxon>
    </lineage>
</organism>
<proteinExistence type="inferred from homology"/>
<protein>
    <submittedName>
        <fullName evidence="7">DNA-binding protein</fullName>
    </submittedName>
</protein>
<keyword evidence="2" id="KW-0663">Pyridoxal phosphate</keyword>
<reference evidence="7 8" key="1">
    <citation type="submission" date="2015-12" db="EMBL/GenBank/DDBJ databases">
        <title>Diversity of Burkholderia near neighbor genomes.</title>
        <authorList>
            <person name="Sahl J."/>
            <person name="Wagner D."/>
            <person name="Keim P."/>
        </authorList>
    </citation>
    <scope>NUCLEOTIDE SEQUENCE [LARGE SCALE GENOMIC DNA]</scope>
    <source>
        <strain evidence="7 8">BDU8</strain>
    </source>
</reference>
<comment type="similarity">
    <text evidence="1">In the C-terminal section; belongs to the class-I pyridoxal-phosphate-dependent aminotransferase family.</text>
</comment>
<dbReference type="InterPro" id="IPR036390">
    <property type="entry name" value="WH_DNA-bd_sf"/>
</dbReference>
<sequence>MKEVLLSDLLAQTLSRESNRSLQRQLYDVIRRGILDRLLIAGQKLPSTRVLAAELGLSRLTVSLVYERLVAESYLVTVSGSGTFVADIGIRSHVSPAQPAASARAPMLSRRGGVLGRGRGGIGQHGGAFVPGVADAEWFPFHIWRRLVTRYLDKSDLSLAGYSKDGAGFLPLREAIASYLRISRSVVCTAEQVIVTSGTHQSIDLCARMLADIGDAAIVENPCHWAFPSVLTAAGLRIGAGNLDDAGLNLESSQLPRRLRLVVTSPSHQYPTGLVMPLVRRLELLRSASRRGIWIIEDDYDSEFRYDGMPIPSLQGLDDTAHVIYMGTFSKATYPGMRVGYLVVPSDVAQIFSNACAEIYRPGLLHQQAALADFISDGHLAQHIRRMREEYARRQQSLRNALNREIGSAVELSQAKAGLHVFAKLTDQVSSRRLATEALSEGIVVGMPHFVSIPEGPQLPSVVLGYGGVPLEHIESGVKRLARAFERARAPG</sequence>
<dbReference type="AlphaFoldDB" id="A0A1B4FWW7"/>
<dbReference type="SMART" id="SM00345">
    <property type="entry name" value="HTH_GNTR"/>
    <property type="match status" value="1"/>
</dbReference>
<dbReference type="Gene3D" id="1.10.10.10">
    <property type="entry name" value="Winged helix-like DNA-binding domain superfamily/Winged helix DNA-binding domain"/>
    <property type="match status" value="1"/>
</dbReference>
<evidence type="ECO:0000256" key="1">
    <source>
        <dbReference type="ARBA" id="ARBA00005384"/>
    </source>
</evidence>
<evidence type="ECO:0000313" key="8">
    <source>
        <dbReference type="Proteomes" id="UP000067711"/>
    </source>
</evidence>
<accession>A0A1B4FWW7</accession>
<dbReference type="RefSeq" id="WP_066491959.1">
    <property type="nucleotide sequence ID" value="NZ_CP013388.1"/>
</dbReference>
<dbReference type="EMBL" id="CP013388">
    <property type="protein sequence ID" value="AOJ08174.1"/>
    <property type="molecule type" value="Genomic_DNA"/>
</dbReference>
<evidence type="ECO:0000259" key="6">
    <source>
        <dbReference type="PROSITE" id="PS50949"/>
    </source>
</evidence>
<keyword evidence="4 7" id="KW-0238">DNA-binding</keyword>
<dbReference type="InterPro" id="IPR000524">
    <property type="entry name" value="Tscrpt_reg_HTH_GntR"/>
</dbReference>
<name>A0A1B4FWW7_9BURK</name>
<evidence type="ECO:0000256" key="4">
    <source>
        <dbReference type="ARBA" id="ARBA00023125"/>
    </source>
</evidence>
<evidence type="ECO:0000256" key="2">
    <source>
        <dbReference type="ARBA" id="ARBA00022898"/>
    </source>
</evidence>
<evidence type="ECO:0000313" key="7">
    <source>
        <dbReference type="EMBL" id="AOJ08174.1"/>
    </source>
</evidence>
<dbReference type="GO" id="GO:0003700">
    <property type="term" value="F:DNA-binding transcription factor activity"/>
    <property type="evidence" value="ECO:0007669"/>
    <property type="project" value="InterPro"/>
</dbReference>